<dbReference type="Proteomes" id="UP001145021">
    <property type="component" value="Unassembled WGS sequence"/>
</dbReference>
<proteinExistence type="predicted"/>
<reference evidence="2" key="1">
    <citation type="submission" date="2022-07" db="EMBL/GenBank/DDBJ databases">
        <title>Phylogenomic reconstructions and comparative analyses of Kickxellomycotina fungi.</title>
        <authorList>
            <person name="Reynolds N.K."/>
            <person name="Stajich J.E."/>
            <person name="Barry K."/>
            <person name="Grigoriev I.V."/>
            <person name="Crous P."/>
            <person name="Smith M.E."/>
        </authorList>
    </citation>
    <scope>NUCLEOTIDE SEQUENCE</scope>
    <source>
        <strain evidence="2">NBRC 105413</strain>
    </source>
</reference>
<accession>A0A9W7XRX7</accession>
<feature type="transmembrane region" description="Helical" evidence="1">
    <location>
        <begin position="114"/>
        <end position="135"/>
    </location>
</feature>
<dbReference type="Pfam" id="PF06979">
    <property type="entry name" value="TMEM70"/>
    <property type="match status" value="1"/>
</dbReference>
<organism evidence="2 3">
    <name type="scientific">Coemansia asiatica</name>
    <dbReference type="NCBI Taxonomy" id="1052880"/>
    <lineage>
        <taxon>Eukaryota</taxon>
        <taxon>Fungi</taxon>
        <taxon>Fungi incertae sedis</taxon>
        <taxon>Zoopagomycota</taxon>
        <taxon>Kickxellomycotina</taxon>
        <taxon>Kickxellomycetes</taxon>
        <taxon>Kickxellales</taxon>
        <taxon>Kickxellaceae</taxon>
        <taxon>Coemansia</taxon>
    </lineage>
</organism>
<gene>
    <name evidence="2" type="ORF">LPJ64_000407</name>
</gene>
<name>A0A9W7XRX7_9FUNG</name>
<protein>
    <submittedName>
        <fullName evidence="2">Uncharacterized protein</fullName>
    </submittedName>
</protein>
<dbReference type="AlphaFoldDB" id="A0A9W7XRX7"/>
<keyword evidence="1" id="KW-0812">Transmembrane</keyword>
<evidence type="ECO:0000256" key="1">
    <source>
        <dbReference type="SAM" id="Phobius"/>
    </source>
</evidence>
<dbReference type="EMBL" id="JANBOH010000008">
    <property type="protein sequence ID" value="KAJ1648251.1"/>
    <property type="molecule type" value="Genomic_DNA"/>
</dbReference>
<keyword evidence="1" id="KW-0472">Membrane</keyword>
<feature type="transmembrane region" description="Helical" evidence="1">
    <location>
        <begin position="72"/>
        <end position="94"/>
    </location>
</feature>
<keyword evidence="1" id="KW-1133">Transmembrane helix</keyword>
<evidence type="ECO:0000313" key="2">
    <source>
        <dbReference type="EMBL" id="KAJ1648251.1"/>
    </source>
</evidence>
<keyword evidence="3" id="KW-1185">Reference proteome</keyword>
<sequence>MIFGCTTGFMSSLRSLRQSSTLKQMFQLRWRHTSNSAIKMDATQKRKVLSQFQNQSETLMYDRQAKPTLYRWGPWVAGGQMLMWLNFADFYWRYSMDKNEETGELTLSPAWKRACISAVAIVAGVSIGGGLLHYISRSVATMRILNNGNTVRLETFRITGRGTRVREFPTAKLSSRDMLYTGQGPQGVTRQGSPQYSINATGSSYAFIMNRSGWFRSPKSFDTLFHRSALPAQ</sequence>
<dbReference type="InterPro" id="IPR045325">
    <property type="entry name" value="TMEM70/TMEM186/TMEM223"/>
</dbReference>
<comment type="caution">
    <text evidence="2">The sequence shown here is derived from an EMBL/GenBank/DDBJ whole genome shotgun (WGS) entry which is preliminary data.</text>
</comment>
<evidence type="ECO:0000313" key="3">
    <source>
        <dbReference type="Proteomes" id="UP001145021"/>
    </source>
</evidence>